<gene>
    <name evidence="3" type="ORF">FHR75_004153</name>
</gene>
<dbReference type="InterPro" id="IPR029058">
    <property type="entry name" value="AB_hydrolase_fold"/>
</dbReference>
<dbReference type="PANTHER" id="PTHR48081:SF8">
    <property type="entry name" value="ALPHA_BETA HYDROLASE FOLD-3 DOMAIN-CONTAINING PROTEIN-RELATED"/>
    <property type="match status" value="1"/>
</dbReference>
<reference evidence="3 4" key="1">
    <citation type="submission" date="2020-08" db="EMBL/GenBank/DDBJ databases">
        <title>The Agave Microbiome: Exploring the role of microbial communities in plant adaptations to desert environments.</title>
        <authorList>
            <person name="Partida-Martinez L.P."/>
        </authorList>
    </citation>
    <scope>NUCLEOTIDE SEQUENCE [LARGE SCALE GENOMIC DNA]</scope>
    <source>
        <strain evidence="3 4">AS2.23</strain>
    </source>
</reference>
<comment type="caution">
    <text evidence="3">The sequence shown here is derived from an EMBL/GenBank/DDBJ whole genome shotgun (WGS) entry which is preliminary data.</text>
</comment>
<evidence type="ECO:0000313" key="3">
    <source>
        <dbReference type="EMBL" id="MBB2903311.1"/>
    </source>
</evidence>
<dbReference type="InterPro" id="IPR050300">
    <property type="entry name" value="GDXG_lipolytic_enzyme"/>
</dbReference>
<dbReference type="InterPro" id="IPR013094">
    <property type="entry name" value="AB_hydrolase_3"/>
</dbReference>
<sequence>MSQLDPPAVDRAVTGPRGPIPMRCYLPPPALIGAPAPTLVWLHGGAFFAGGLDQPESDAFARALARRGVLVVSVDYPLAPLLSTRWPFPHRSASGVARVRFPGQVHDLSAVLTHVRATSAGPVLLGGASAGACLAAGTAVAAAAGDGGPHLDGLVLAYGFFHARLPPRPRALRARLRGRRRFTHTRWPMTAMNLNYTGSRSRLRDASAFPGGHRLAGFPPTLLLDADRDAMRASSDLFAADLAAAGVRLEHQVLPESVHGFLGRPHEPAFTAGVDVIAAVIAGWTAERVTATA</sequence>
<name>A0A7W4TRS1_KINRA</name>
<evidence type="ECO:0000313" key="4">
    <source>
        <dbReference type="Proteomes" id="UP000533269"/>
    </source>
</evidence>
<dbReference type="AlphaFoldDB" id="A0A7W4TRS1"/>
<dbReference type="GO" id="GO:0016787">
    <property type="term" value="F:hydrolase activity"/>
    <property type="evidence" value="ECO:0007669"/>
    <property type="project" value="UniProtKB-KW"/>
</dbReference>
<evidence type="ECO:0000259" key="2">
    <source>
        <dbReference type="Pfam" id="PF07859"/>
    </source>
</evidence>
<reference evidence="3 4" key="2">
    <citation type="submission" date="2020-08" db="EMBL/GenBank/DDBJ databases">
        <authorList>
            <person name="Partida-Martinez L."/>
            <person name="Huntemann M."/>
            <person name="Clum A."/>
            <person name="Wang J."/>
            <person name="Palaniappan K."/>
            <person name="Ritter S."/>
            <person name="Chen I.-M."/>
            <person name="Stamatis D."/>
            <person name="Reddy T."/>
            <person name="O'Malley R."/>
            <person name="Daum C."/>
            <person name="Shapiro N."/>
            <person name="Ivanova N."/>
            <person name="Kyrpides N."/>
            <person name="Woyke T."/>
        </authorList>
    </citation>
    <scope>NUCLEOTIDE SEQUENCE [LARGE SCALE GENOMIC DNA]</scope>
    <source>
        <strain evidence="3 4">AS2.23</strain>
    </source>
</reference>
<dbReference type="EMBL" id="JACHVY010000006">
    <property type="protein sequence ID" value="MBB2903311.1"/>
    <property type="molecule type" value="Genomic_DNA"/>
</dbReference>
<dbReference type="RefSeq" id="WP_221184225.1">
    <property type="nucleotide sequence ID" value="NZ_JACHVY010000006.1"/>
</dbReference>
<dbReference type="Proteomes" id="UP000533269">
    <property type="component" value="Unassembled WGS sequence"/>
</dbReference>
<protein>
    <submittedName>
        <fullName evidence="3">Acetyl esterase/lipase</fullName>
    </submittedName>
</protein>
<feature type="domain" description="Alpha/beta hydrolase fold-3" evidence="2">
    <location>
        <begin position="39"/>
        <end position="262"/>
    </location>
</feature>
<proteinExistence type="predicted"/>
<accession>A0A7W4TRS1</accession>
<dbReference type="SUPFAM" id="SSF53474">
    <property type="entry name" value="alpha/beta-Hydrolases"/>
    <property type="match status" value="1"/>
</dbReference>
<keyword evidence="1" id="KW-0378">Hydrolase</keyword>
<organism evidence="3 4">
    <name type="scientific">Kineococcus radiotolerans</name>
    <dbReference type="NCBI Taxonomy" id="131568"/>
    <lineage>
        <taxon>Bacteria</taxon>
        <taxon>Bacillati</taxon>
        <taxon>Actinomycetota</taxon>
        <taxon>Actinomycetes</taxon>
        <taxon>Kineosporiales</taxon>
        <taxon>Kineosporiaceae</taxon>
        <taxon>Kineococcus</taxon>
    </lineage>
</organism>
<evidence type="ECO:0000256" key="1">
    <source>
        <dbReference type="ARBA" id="ARBA00022801"/>
    </source>
</evidence>
<dbReference type="Pfam" id="PF07859">
    <property type="entry name" value="Abhydrolase_3"/>
    <property type="match status" value="1"/>
</dbReference>
<dbReference type="PANTHER" id="PTHR48081">
    <property type="entry name" value="AB HYDROLASE SUPERFAMILY PROTEIN C4A8.06C"/>
    <property type="match status" value="1"/>
</dbReference>
<dbReference type="Gene3D" id="3.40.50.1820">
    <property type="entry name" value="alpha/beta hydrolase"/>
    <property type="match status" value="1"/>
</dbReference>